<dbReference type="EMBL" id="ABCB02000018">
    <property type="protein sequence ID" value="EDO61194.1"/>
    <property type="molecule type" value="Genomic_DNA"/>
</dbReference>
<reference evidence="1 2" key="1">
    <citation type="submission" date="2007-08" db="EMBL/GenBank/DDBJ databases">
        <title>Draft genome sequence of Clostridium leptum (DSM 753).</title>
        <authorList>
            <person name="Sudarsanam P."/>
            <person name="Ley R."/>
            <person name="Guruge J."/>
            <person name="Turnbaugh P.J."/>
            <person name="Mahowald M."/>
            <person name="Liep D."/>
            <person name="Gordon J."/>
        </authorList>
    </citation>
    <scope>NUCLEOTIDE SEQUENCE [LARGE SCALE GENOMIC DNA]</scope>
    <source>
        <strain evidence="1 2">DSM 753</strain>
    </source>
</reference>
<accession>A7VSP8</accession>
<dbReference type="Proteomes" id="UP000003490">
    <property type="component" value="Unassembled WGS sequence"/>
</dbReference>
<evidence type="ECO:0000313" key="1">
    <source>
        <dbReference type="EMBL" id="EDO61194.1"/>
    </source>
</evidence>
<protein>
    <submittedName>
        <fullName evidence="1">Uncharacterized protein</fullName>
    </submittedName>
</protein>
<gene>
    <name evidence="1" type="ORF">CLOLEP_01589</name>
</gene>
<proteinExistence type="predicted"/>
<organism evidence="1 2">
    <name type="scientific">[Clostridium] leptum DSM 753</name>
    <dbReference type="NCBI Taxonomy" id="428125"/>
    <lineage>
        <taxon>Bacteria</taxon>
        <taxon>Bacillati</taxon>
        <taxon>Bacillota</taxon>
        <taxon>Clostridia</taxon>
        <taxon>Eubacteriales</taxon>
        <taxon>Oscillospiraceae</taxon>
        <taxon>Oscillospiraceae incertae sedis</taxon>
    </lineage>
</organism>
<reference evidence="1 2" key="2">
    <citation type="submission" date="2007-08" db="EMBL/GenBank/DDBJ databases">
        <authorList>
            <person name="Fulton L."/>
            <person name="Clifton S."/>
            <person name="Fulton B."/>
            <person name="Xu J."/>
            <person name="Minx P."/>
            <person name="Pepin K.H."/>
            <person name="Johnson M."/>
            <person name="Thiruvilangam P."/>
            <person name="Bhonagiri V."/>
            <person name="Nash W.E."/>
            <person name="Wang C."/>
            <person name="Mardis E.R."/>
            <person name="Wilson R.K."/>
        </authorList>
    </citation>
    <scope>NUCLEOTIDE SEQUENCE [LARGE SCALE GENOMIC DNA]</scope>
    <source>
        <strain evidence="1 2">DSM 753</strain>
    </source>
</reference>
<dbReference type="AlphaFoldDB" id="A7VSP8"/>
<sequence>MPASASIYLLPSLPQDRFSWQKQRKSYFHYTAKFLK</sequence>
<comment type="caution">
    <text evidence="1">The sequence shown here is derived from an EMBL/GenBank/DDBJ whole genome shotgun (WGS) entry which is preliminary data.</text>
</comment>
<name>A7VSP8_9FIRM</name>
<evidence type="ECO:0000313" key="2">
    <source>
        <dbReference type="Proteomes" id="UP000003490"/>
    </source>
</evidence>
<dbReference type="HOGENOM" id="CLU_3355453_0_0_9"/>